<gene>
    <name evidence="2" type="ORF">B0A73_03940</name>
    <name evidence="1" type="ORF">IW18_20830</name>
</gene>
<evidence type="ECO:0000313" key="2">
    <source>
        <dbReference type="EMBL" id="OXA90186.1"/>
    </source>
</evidence>
<organism evidence="1 3">
    <name type="scientific">Flavobacterium hibernum</name>
    <dbReference type="NCBI Taxonomy" id="37752"/>
    <lineage>
        <taxon>Bacteria</taxon>
        <taxon>Pseudomonadati</taxon>
        <taxon>Bacteroidota</taxon>
        <taxon>Flavobacteriia</taxon>
        <taxon>Flavobacteriales</taxon>
        <taxon>Flavobacteriaceae</taxon>
        <taxon>Flavobacterium</taxon>
    </lineage>
</organism>
<dbReference type="Proteomes" id="UP000198302">
    <property type="component" value="Unassembled WGS sequence"/>
</dbReference>
<reference evidence="2 4" key="2">
    <citation type="submission" date="2016-11" db="EMBL/GenBank/DDBJ databases">
        <title>Whole genomes of Flavobacteriaceae.</title>
        <authorList>
            <person name="Stine C."/>
            <person name="Li C."/>
            <person name="Tadesse D."/>
        </authorList>
    </citation>
    <scope>NUCLEOTIDE SEQUENCE [LARGE SCALE GENOMIC DNA]</scope>
    <source>
        <strain evidence="2 4">ATCC 51468</strain>
    </source>
</reference>
<protein>
    <submittedName>
        <fullName evidence="1">Uncharacterized protein</fullName>
    </submittedName>
</protein>
<dbReference type="OrthoDB" id="1439601at2"/>
<dbReference type="Proteomes" id="UP000032061">
    <property type="component" value="Unassembled WGS sequence"/>
</dbReference>
<name>A0A0D0EV76_9FLAO</name>
<dbReference type="AlphaFoldDB" id="A0A0D0EV76"/>
<reference evidence="1 3" key="1">
    <citation type="submission" date="2015-01" db="EMBL/GenBank/DDBJ databases">
        <title>Genome of Flavobacterium hibernum DSM 12611.</title>
        <authorList>
            <person name="Stropko S.J."/>
            <person name="Pipes S.E."/>
            <person name="Newman J.D."/>
        </authorList>
    </citation>
    <scope>NUCLEOTIDE SEQUENCE [LARGE SCALE GENOMIC DNA]</scope>
    <source>
        <strain evidence="1 3">DSM 12611</strain>
    </source>
</reference>
<evidence type="ECO:0000313" key="1">
    <source>
        <dbReference type="EMBL" id="KIO50771.1"/>
    </source>
</evidence>
<dbReference type="EMBL" id="JPRK01000023">
    <property type="protein sequence ID" value="KIO50771.1"/>
    <property type="molecule type" value="Genomic_DNA"/>
</dbReference>
<comment type="caution">
    <text evidence="1">The sequence shown here is derived from an EMBL/GenBank/DDBJ whole genome shotgun (WGS) entry which is preliminary data.</text>
</comment>
<dbReference type="EMBL" id="MUGX01000007">
    <property type="protein sequence ID" value="OXA90186.1"/>
    <property type="molecule type" value="Genomic_DNA"/>
</dbReference>
<keyword evidence="4" id="KW-1185">Reference proteome</keyword>
<proteinExistence type="predicted"/>
<evidence type="ECO:0000313" key="4">
    <source>
        <dbReference type="Proteomes" id="UP000198302"/>
    </source>
</evidence>
<sequence length="62" mass="7211">MITEREVNILKKSILLINSFEDNVNNINSGKEFFFIHNRNVETIEKIATVRNSEYLAARLAE</sequence>
<evidence type="ECO:0000313" key="3">
    <source>
        <dbReference type="Proteomes" id="UP000032061"/>
    </source>
</evidence>
<accession>A0A0D0EV76</accession>
<dbReference type="RefSeq" id="WP_041520130.1">
    <property type="nucleotide sequence ID" value="NZ_JPRK01000023.1"/>
</dbReference>